<dbReference type="InterPro" id="IPR018499">
    <property type="entry name" value="Tetraspanin/Peripherin"/>
</dbReference>
<dbReference type="PANTHER" id="PTHR19282">
    <property type="entry name" value="TETRASPANIN"/>
    <property type="match status" value="1"/>
</dbReference>
<organism evidence="6 7">
    <name type="scientific">Rotaria socialis</name>
    <dbReference type="NCBI Taxonomy" id="392032"/>
    <lineage>
        <taxon>Eukaryota</taxon>
        <taxon>Metazoa</taxon>
        <taxon>Spiralia</taxon>
        <taxon>Gnathifera</taxon>
        <taxon>Rotifera</taxon>
        <taxon>Eurotatoria</taxon>
        <taxon>Bdelloidea</taxon>
        <taxon>Philodinida</taxon>
        <taxon>Philodinidae</taxon>
        <taxon>Rotaria</taxon>
    </lineage>
</organism>
<dbReference type="PANTHER" id="PTHR19282:SF544">
    <property type="entry name" value="TETRASPANIN"/>
    <property type="match status" value="1"/>
</dbReference>
<evidence type="ECO:0000256" key="2">
    <source>
        <dbReference type="ARBA" id="ARBA00022692"/>
    </source>
</evidence>
<dbReference type="InterPro" id="IPR008952">
    <property type="entry name" value="Tetraspanin_EC2_sf"/>
</dbReference>
<dbReference type="PRINTS" id="PR00259">
    <property type="entry name" value="TMFOUR"/>
</dbReference>
<evidence type="ECO:0000256" key="3">
    <source>
        <dbReference type="ARBA" id="ARBA00022989"/>
    </source>
</evidence>
<sequence>MSSTYMVFRCAFTIINMCFFALGFAVVVCSWWLHIKSVDYRPLMKNQWFTAPAILIISAKLSMLLGAAGCIGAWFEKKILLFIYIITMITIFVALLLGVVFVIAFNERVAKTARNELLENIRRYPGEEGADDYNFRKTMNSIQKRFHCCGIDQYHDWFNADVWTGQTYVPDSCCIEETSGCGKQIAANETYGLIYTDGCFNMIQMEINQSLMIVGILAFVLVFVENAFVHILGYNFGLDPSKKTLRAGNLHRLSNIHCEQCKFNYFQTTTTYLVNIQDNSISSTSSNSAKVLPSTYFN</sequence>
<gene>
    <name evidence="6" type="ORF">QYT958_LOCUS9475</name>
</gene>
<dbReference type="EMBL" id="CAJOBR010001004">
    <property type="protein sequence ID" value="CAF4568598.1"/>
    <property type="molecule type" value="Genomic_DNA"/>
</dbReference>
<dbReference type="Pfam" id="PF00335">
    <property type="entry name" value="Tetraspanin"/>
    <property type="match status" value="1"/>
</dbReference>
<keyword evidence="3 5" id="KW-1133">Transmembrane helix</keyword>
<dbReference type="GO" id="GO:0005886">
    <property type="term" value="C:plasma membrane"/>
    <property type="evidence" value="ECO:0007669"/>
    <property type="project" value="TreeGrafter"/>
</dbReference>
<evidence type="ECO:0000313" key="6">
    <source>
        <dbReference type="EMBL" id="CAF4568598.1"/>
    </source>
</evidence>
<feature type="transmembrane region" description="Helical" evidence="5">
    <location>
        <begin position="6"/>
        <end position="33"/>
    </location>
</feature>
<dbReference type="AlphaFoldDB" id="A0A820ZXF5"/>
<accession>A0A820ZXF5</accession>
<feature type="transmembrane region" description="Helical" evidence="5">
    <location>
        <begin position="81"/>
        <end position="105"/>
    </location>
</feature>
<proteinExistence type="predicted"/>
<dbReference type="SUPFAM" id="SSF48652">
    <property type="entry name" value="Tetraspanin"/>
    <property type="match status" value="1"/>
</dbReference>
<comment type="caution">
    <text evidence="6">The sequence shown here is derived from an EMBL/GenBank/DDBJ whole genome shotgun (WGS) entry which is preliminary data.</text>
</comment>
<protein>
    <recommendedName>
        <fullName evidence="8">Tetraspanin</fullName>
    </recommendedName>
</protein>
<dbReference type="Gene3D" id="1.10.1450.10">
    <property type="entry name" value="Tetraspanin"/>
    <property type="match status" value="1"/>
</dbReference>
<evidence type="ECO:0008006" key="8">
    <source>
        <dbReference type="Google" id="ProtNLM"/>
    </source>
</evidence>
<keyword evidence="4 5" id="KW-0472">Membrane</keyword>
<evidence type="ECO:0000256" key="5">
    <source>
        <dbReference type="SAM" id="Phobius"/>
    </source>
</evidence>
<evidence type="ECO:0000256" key="1">
    <source>
        <dbReference type="ARBA" id="ARBA00004141"/>
    </source>
</evidence>
<evidence type="ECO:0000256" key="4">
    <source>
        <dbReference type="ARBA" id="ARBA00023136"/>
    </source>
</evidence>
<keyword evidence="2 5" id="KW-0812">Transmembrane</keyword>
<reference evidence="6" key="1">
    <citation type="submission" date="2021-02" db="EMBL/GenBank/DDBJ databases">
        <authorList>
            <person name="Nowell W R."/>
        </authorList>
    </citation>
    <scope>NUCLEOTIDE SEQUENCE</scope>
</reference>
<dbReference type="Proteomes" id="UP000663848">
    <property type="component" value="Unassembled WGS sequence"/>
</dbReference>
<name>A0A820ZXF5_9BILA</name>
<evidence type="ECO:0000313" key="7">
    <source>
        <dbReference type="Proteomes" id="UP000663848"/>
    </source>
</evidence>
<feature type="transmembrane region" description="Helical" evidence="5">
    <location>
        <begin position="211"/>
        <end position="233"/>
    </location>
</feature>
<comment type="subcellular location">
    <subcellularLocation>
        <location evidence="1">Membrane</location>
        <topology evidence="1">Multi-pass membrane protein</topology>
    </subcellularLocation>
</comment>
<feature type="transmembrane region" description="Helical" evidence="5">
    <location>
        <begin position="53"/>
        <end position="75"/>
    </location>
</feature>